<dbReference type="Gene3D" id="3.30.450.150">
    <property type="entry name" value="Haem-degrading domain"/>
    <property type="match status" value="1"/>
</dbReference>
<organism evidence="1 2">
    <name type="scientific">Flavimobilis marinus</name>
    <dbReference type="NCBI Taxonomy" id="285351"/>
    <lineage>
        <taxon>Bacteria</taxon>
        <taxon>Bacillati</taxon>
        <taxon>Actinomycetota</taxon>
        <taxon>Actinomycetes</taxon>
        <taxon>Micrococcales</taxon>
        <taxon>Jonesiaceae</taxon>
        <taxon>Flavimobilis</taxon>
    </lineage>
</organism>
<dbReference type="STRING" id="285351.SAMN04488035_0584"/>
<dbReference type="PANTHER" id="PTHR28255">
    <property type="match status" value="1"/>
</dbReference>
<dbReference type="PANTHER" id="PTHR28255:SF1">
    <property type="entry name" value="UPF0303 PROTEIN YBR137W"/>
    <property type="match status" value="1"/>
</dbReference>
<dbReference type="Pfam" id="PF03928">
    <property type="entry name" value="HbpS-like"/>
    <property type="match status" value="1"/>
</dbReference>
<name>A0A1I2DJT8_9MICO</name>
<dbReference type="InterPro" id="IPR010371">
    <property type="entry name" value="YBR137W-like"/>
</dbReference>
<sequence length="176" mass="19575">MNQSAGPQYPTPGYPESHEDLQRWVDQLDAEAAELELVSFTADDARRLGMILVALAEERVLPVAIDVTRGMQVQFHVAMPGATADNDDWVRRKVRTVVRHGEPSLLVGMRPRLRGKRIEDDPWFDERRYAAHGGCVPVCVRGAGMVATATVSGLPQVDDHRLVVEALRTLRAEQRA</sequence>
<dbReference type="PIRSF" id="PIRSF008757">
    <property type="entry name" value="UCP008757"/>
    <property type="match status" value="1"/>
</dbReference>
<dbReference type="AlphaFoldDB" id="A0A1I2DJT8"/>
<dbReference type="InterPro" id="IPR005624">
    <property type="entry name" value="PduO/GlcC-like"/>
</dbReference>
<dbReference type="Proteomes" id="UP000198520">
    <property type="component" value="Unassembled WGS sequence"/>
</dbReference>
<dbReference type="OrthoDB" id="9815315at2"/>
<gene>
    <name evidence="1" type="ORF">SAMN04488035_0584</name>
</gene>
<dbReference type="InterPro" id="IPR038084">
    <property type="entry name" value="PduO/GlcC-like_sf"/>
</dbReference>
<dbReference type="RefSeq" id="WP_093374868.1">
    <property type="nucleotide sequence ID" value="NZ_BNAN01000001.1"/>
</dbReference>
<evidence type="ECO:0000313" key="1">
    <source>
        <dbReference type="EMBL" id="SFE80513.1"/>
    </source>
</evidence>
<accession>A0A1I2DJT8</accession>
<proteinExistence type="predicted"/>
<dbReference type="EMBL" id="FONZ01000001">
    <property type="protein sequence ID" value="SFE80513.1"/>
    <property type="molecule type" value="Genomic_DNA"/>
</dbReference>
<protein>
    <submittedName>
        <fullName evidence="1">Uncharacterized protein, UPF0303 family</fullName>
    </submittedName>
</protein>
<evidence type="ECO:0000313" key="2">
    <source>
        <dbReference type="Proteomes" id="UP000198520"/>
    </source>
</evidence>
<dbReference type="SUPFAM" id="SSF143744">
    <property type="entry name" value="GlcG-like"/>
    <property type="match status" value="1"/>
</dbReference>
<dbReference type="NCBIfam" id="NF002696">
    <property type="entry name" value="PRK02487.1-5"/>
    <property type="match status" value="1"/>
</dbReference>
<reference evidence="2" key="1">
    <citation type="submission" date="2016-10" db="EMBL/GenBank/DDBJ databases">
        <authorList>
            <person name="Varghese N."/>
            <person name="Submissions S."/>
        </authorList>
    </citation>
    <scope>NUCLEOTIDE SEQUENCE [LARGE SCALE GENOMIC DNA]</scope>
    <source>
        <strain evidence="2">DSM 19083</strain>
    </source>
</reference>
<keyword evidence="2" id="KW-1185">Reference proteome</keyword>